<feature type="domain" description="Concentrative nucleoside transporter C-terminal" evidence="9">
    <location>
        <begin position="201"/>
        <end position="292"/>
    </location>
</feature>
<protein>
    <submittedName>
        <fullName evidence="11">NupC/NupG family nucleoside CNT transporter</fullName>
    </submittedName>
</protein>
<dbReference type="Pfam" id="PF07670">
    <property type="entry name" value="Gate"/>
    <property type="match status" value="1"/>
</dbReference>
<dbReference type="Pfam" id="PF01773">
    <property type="entry name" value="Nucleos_tra2_N"/>
    <property type="match status" value="1"/>
</dbReference>
<name>A0ABY5I6T0_9VIBR</name>
<feature type="transmembrane region" description="Helical" evidence="7">
    <location>
        <begin position="29"/>
        <end position="49"/>
    </location>
</feature>
<evidence type="ECO:0000256" key="6">
    <source>
        <dbReference type="ARBA" id="ARBA00023136"/>
    </source>
</evidence>
<evidence type="ECO:0000259" key="8">
    <source>
        <dbReference type="Pfam" id="PF01773"/>
    </source>
</evidence>
<accession>A0ABY5I6T0</accession>
<feature type="transmembrane region" description="Helical" evidence="7">
    <location>
        <begin position="444"/>
        <end position="463"/>
    </location>
</feature>
<keyword evidence="6 7" id="KW-0472">Membrane</keyword>
<keyword evidence="12" id="KW-1185">Reference proteome</keyword>
<feature type="transmembrane region" description="Helical" evidence="7">
    <location>
        <begin position="259"/>
        <end position="281"/>
    </location>
</feature>
<dbReference type="Pfam" id="PF07662">
    <property type="entry name" value="Nucleos_tra2_C"/>
    <property type="match status" value="2"/>
</dbReference>
<comment type="subcellular location">
    <subcellularLocation>
        <location evidence="1">Cell membrane</location>
        <topology evidence="1">Multi-pass membrane protein</topology>
    </subcellularLocation>
</comment>
<evidence type="ECO:0000259" key="10">
    <source>
        <dbReference type="Pfam" id="PF07670"/>
    </source>
</evidence>
<evidence type="ECO:0000313" key="12">
    <source>
        <dbReference type="Proteomes" id="UP001059912"/>
    </source>
</evidence>
<evidence type="ECO:0000256" key="7">
    <source>
        <dbReference type="SAM" id="Phobius"/>
    </source>
</evidence>
<dbReference type="PANTHER" id="PTHR10590">
    <property type="entry name" value="SODIUM/NUCLEOSIDE COTRANSPORTER"/>
    <property type="match status" value="1"/>
</dbReference>
<evidence type="ECO:0000313" key="11">
    <source>
        <dbReference type="EMBL" id="UTZ30005.1"/>
    </source>
</evidence>
<evidence type="ECO:0000256" key="2">
    <source>
        <dbReference type="ARBA" id="ARBA00009033"/>
    </source>
</evidence>
<sequence>MSLFMSLVGMVVLLAIAFAFSSNRKAINFRTVGGAFAIQFILGAFVLYVPWGRDLLNGFSTGVSNVINYGNDGSSFLFGGLVSDKMFEVFGGGGFIFAFRVLPTLIFFSALISVLYYLGVMQWVIKILGGALQKALGTSRAESMSAAANIFVGQTEAPLVVRPFVPKMTQSELFAVMCGGLASVAGGVLAGYASMGVPLEYLVAASFMAAPGGLLFAKILHPETDQPHEDIEEAMDGGDDKPANVIDAAAGGAASGLQLALNVGAMLIAFVGLIALVNGMLGGIGSWFGFGDTGLVDAYQAFVSNANPAEVSALIESMVSQTLNAASLGDQYEIALADGIKNFDITSIDRGIVVDTFMPIDTAQAVVNAASLKLTLELILGYAFSPLAFLIGVPWDEAVVAGSFIGQKLVINEFVAYLNFVPYIGENAQVVAATGEVMSEKTTAIISFALCGFANLSSIAILLGGLGSLAPNRRSDIARMGIKAVLAGTLSNLMAATIAGFCLSLAAL</sequence>
<evidence type="ECO:0000256" key="1">
    <source>
        <dbReference type="ARBA" id="ARBA00004651"/>
    </source>
</evidence>
<feature type="transmembrane region" description="Helical" evidence="7">
    <location>
        <begin position="173"/>
        <end position="194"/>
    </location>
</feature>
<keyword evidence="5 7" id="KW-1133">Transmembrane helix</keyword>
<reference evidence="11" key="1">
    <citation type="submission" date="2020-03" db="EMBL/GenBank/DDBJ databases">
        <title>Five strains of Vibrio campbellii isolated from Mariana Trench.</title>
        <authorList>
            <person name="Liang J."/>
            <person name="Zhang X.-H."/>
        </authorList>
    </citation>
    <scope>NUCLEOTIDE SEQUENCE</scope>
    <source>
        <strain evidence="11">LJC013</strain>
    </source>
</reference>
<dbReference type="Proteomes" id="UP001059912">
    <property type="component" value="Chromosome 1"/>
</dbReference>
<evidence type="ECO:0000259" key="9">
    <source>
        <dbReference type="Pfam" id="PF07662"/>
    </source>
</evidence>
<dbReference type="InterPro" id="IPR011657">
    <property type="entry name" value="CNT_C_dom"/>
</dbReference>
<keyword evidence="4 7" id="KW-0812">Transmembrane</keyword>
<keyword evidence="3" id="KW-1003">Cell membrane</keyword>
<evidence type="ECO:0000256" key="5">
    <source>
        <dbReference type="ARBA" id="ARBA00022989"/>
    </source>
</evidence>
<dbReference type="RefSeq" id="WP_255899388.1">
    <property type="nucleotide sequence ID" value="NZ_CP050463.1"/>
</dbReference>
<feature type="transmembrane region" description="Helical" evidence="7">
    <location>
        <begin position="484"/>
        <end position="507"/>
    </location>
</feature>
<dbReference type="InterPro" id="IPR008276">
    <property type="entry name" value="C_nuclsd_transpt"/>
</dbReference>
<feature type="domain" description="Nucleoside transporter/FeoB GTPase Gate" evidence="10">
    <location>
        <begin position="98"/>
        <end position="196"/>
    </location>
</feature>
<dbReference type="PANTHER" id="PTHR10590:SF4">
    <property type="entry name" value="SOLUTE CARRIER FAMILY 28 MEMBER 3"/>
    <property type="match status" value="1"/>
</dbReference>
<evidence type="ECO:0000256" key="4">
    <source>
        <dbReference type="ARBA" id="ARBA00022692"/>
    </source>
</evidence>
<comment type="similarity">
    <text evidence="2">Belongs to the concentrative nucleoside transporter (CNT) (TC 2.A.41) family.</text>
</comment>
<feature type="transmembrane region" description="Helical" evidence="7">
    <location>
        <begin position="95"/>
        <end position="118"/>
    </location>
</feature>
<dbReference type="InterPro" id="IPR011642">
    <property type="entry name" value="Gate_dom"/>
</dbReference>
<dbReference type="InterPro" id="IPR002668">
    <property type="entry name" value="CNT_N_dom"/>
</dbReference>
<feature type="domain" description="Concentrative nucleoside transporter N-terminal" evidence="8">
    <location>
        <begin position="8"/>
        <end position="81"/>
    </location>
</feature>
<organism evidence="11 12">
    <name type="scientific">Vibrio campbellii</name>
    <dbReference type="NCBI Taxonomy" id="680"/>
    <lineage>
        <taxon>Bacteria</taxon>
        <taxon>Pseudomonadati</taxon>
        <taxon>Pseudomonadota</taxon>
        <taxon>Gammaproteobacteria</taxon>
        <taxon>Vibrionales</taxon>
        <taxon>Vibrionaceae</taxon>
        <taxon>Vibrio</taxon>
    </lineage>
</organism>
<feature type="domain" description="Concentrative nucleoside transporter C-terminal" evidence="9">
    <location>
        <begin position="371"/>
        <end position="500"/>
    </location>
</feature>
<proteinExistence type="inferred from homology"/>
<dbReference type="EMBL" id="CP050470">
    <property type="protein sequence ID" value="UTZ30005.1"/>
    <property type="molecule type" value="Genomic_DNA"/>
</dbReference>
<evidence type="ECO:0000256" key="3">
    <source>
        <dbReference type="ARBA" id="ARBA00022475"/>
    </source>
</evidence>
<gene>
    <name evidence="11" type="ORF">HB762_00515</name>
</gene>